<sequence length="224" mass="25363">MRALLFLLLLLFPLLRSPVYQHAAGSELNVTKDEQNVPILKTFNTSSTDLLSAGVEYEEAEEDNVKEVKTSQFLVSDAEREKSPIKNPAKLDGGKKNPNKSKRKGNEKKTKRKNKTPCEGKFKGFCVHGECRHIKQFPVPTCICHPDYFGERCVEQFLKTRKTNDEPSLSKTALGVVSVFFSLISFAIIVIIITERVRKKCTNYNEIEERENLQQENGIPSSNV</sequence>
<feature type="region of interest" description="Disordered" evidence="10">
    <location>
        <begin position="76"/>
        <end position="115"/>
    </location>
</feature>
<keyword evidence="14" id="KW-1185">Reference proteome</keyword>
<evidence type="ECO:0000256" key="1">
    <source>
        <dbReference type="ARBA" id="ARBA00004167"/>
    </source>
</evidence>
<keyword evidence="4 12" id="KW-0732">Signal</keyword>
<dbReference type="SUPFAM" id="SSF57196">
    <property type="entry name" value="EGF/Laminin"/>
    <property type="match status" value="1"/>
</dbReference>
<evidence type="ECO:0000256" key="5">
    <source>
        <dbReference type="ARBA" id="ARBA00022989"/>
    </source>
</evidence>
<dbReference type="OMA" id="CHHDYFG"/>
<keyword evidence="3 11" id="KW-0812">Transmembrane</keyword>
<evidence type="ECO:0000256" key="10">
    <source>
        <dbReference type="SAM" id="MobiDB-lite"/>
    </source>
</evidence>
<dbReference type="GO" id="GO:0005154">
    <property type="term" value="F:epidermal growth factor receptor binding"/>
    <property type="evidence" value="ECO:0007669"/>
    <property type="project" value="TreeGrafter"/>
</dbReference>
<evidence type="ECO:0000256" key="2">
    <source>
        <dbReference type="ARBA" id="ARBA00022536"/>
    </source>
</evidence>
<dbReference type="AlphaFoldDB" id="A0A9F2NW92"/>
<keyword evidence="7 11" id="KW-0472">Membrane</keyword>
<keyword evidence="2 9" id="KW-0245">EGF-like domain</keyword>
<evidence type="ECO:0000256" key="11">
    <source>
        <dbReference type="SAM" id="Phobius"/>
    </source>
</evidence>
<dbReference type="PROSITE" id="PS50026">
    <property type="entry name" value="EGF_3"/>
    <property type="match status" value="1"/>
</dbReference>
<keyword evidence="8 9" id="KW-1015">Disulfide bond</keyword>
<proteinExistence type="predicted"/>
<evidence type="ECO:0000313" key="14">
    <source>
        <dbReference type="Proteomes" id="UP000695026"/>
    </source>
</evidence>
<evidence type="ECO:0000259" key="13">
    <source>
        <dbReference type="PROSITE" id="PS50026"/>
    </source>
</evidence>
<dbReference type="InterPro" id="IPR000742">
    <property type="entry name" value="EGF"/>
</dbReference>
<dbReference type="PANTHER" id="PTHR10740">
    <property type="entry name" value="TRANSFORMING GROWTH FACTOR ALPHA"/>
    <property type="match status" value="1"/>
</dbReference>
<dbReference type="GO" id="GO:0008083">
    <property type="term" value="F:growth factor activity"/>
    <property type="evidence" value="ECO:0007669"/>
    <property type="project" value="UniProtKB-KW"/>
</dbReference>
<protein>
    <submittedName>
        <fullName evidence="15">Amphiregulin</fullName>
    </submittedName>
</protein>
<name>A0A9F2NW92_PYTBI</name>
<feature type="compositionally biased region" description="Basic residues" evidence="10">
    <location>
        <begin position="97"/>
        <end position="115"/>
    </location>
</feature>
<dbReference type="PROSITE" id="PS00022">
    <property type="entry name" value="EGF_1"/>
    <property type="match status" value="1"/>
</dbReference>
<dbReference type="Proteomes" id="UP000695026">
    <property type="component" value="Unplaced"/>
</dbReference>
<evidence type="ECO:0000256" key="8">
    <source>
        <dbReference type="ARBA" id="ARBA00023157"/>
    </source>
</evidence>
<feature type="signal peptide" evidence="12">
    <location>
        <begin position="1"/>
        <end position="21"/>
    </location>
</feature>
<gene>
    <name evidence="15" type="primary">AREG</name>
</gene>
<keyword evidence="5 11" id="KW-1133">Transmembrane helix</keyword>
<dbReference type="RefSeq" id="XP_007427671.1">
    <property type="nucleotide sequence ID" value="XM_007427609.3"/>
</dbReference>
<evidence type="ECO:0000256" key="3">
    <source>
        <dbReference type="ARBA" id="ARBA00022692"/>
    </source>
</evidence>
<evidence type="ECO:0000256" key="6">
    <source>
        <dbReference type="ARBA" id="ARBA00023030"/>
    </source>
</evidence>
<organism evidence="14 15">
    <name type="scientific">Python bivittatus</name>
    <name type="common">Burmese python</name>
    <name type="synonym">Python molurus bivittatus</name>
    <dbReference type="NCBI Taxonomy" id="176946"/>
    <lineage>
        <taxon>Eukaryota</taxon>
        <taxon>Metazoa</taxon>
        <taxon>Chordata</taxon>
        <taxon>Craniata</taxon>
        <taxon>Vertebrata</taxon>
        <taxon>Euteleostomi</taxon>
        <taxon>Lepidosauria</taxon>
        <taxon>Squamata</taxon>
        <taxon>Bifurcata</taxon>
        <taxon>Unidentata</taxon>
        <taxon>Episquamata</taxon>
        <taxon>Toxicofera</taxon>
        <taxon>Serpentes</taxon>
        <taxon>Henophidia</taxon>
        <taxon>Pythonidae</taxon>
        <taxon>Python</taxon>
    </lineage>
</organism>
<dbReference type="CTD" id="374"/>
<evidence type="ECO:0000256" key="9">
    <source>
        <dbReference type="PROSITE-ProRule" id="PRU00076"/>
    </source>
</evidence>
<feature type="chain" id="PRO_5039931014" evidence="12">
    <location>
        <begin position="22"/>
        <end position="224"/>
    </location>
</feature>
<dbReference type="GO" id="GO:0008284">
    <property type="term" value="P:positive regulation of cell population proliferation"/>
    <property type="evidence" value="ECO:0007669"/>
    <property type="project" value="TreeGrafter"/>
</dbReference>
<dbReference type="KEGG" id="pbi:103066922"/>
<dbReference type="Gene3D" id="2.10.25.10">
    <property type="entry name" value="Laminin"/>
    <property type="match status" value="1"/>
</dbReference>
<feature type="disulfide bond" evidence="9">
    <location>
        <begin position="144"/>
        <end position="153"/>
    </location>
</feature>
<evidence type="ECO:0000256" key="7">
    <source>
        <dbReference type="ARBA" id="ARBA00023136"/>
    </source>
</evidence>
<dbReference type="GO" id="GO:0016020">
    <property type="term" value="C:membrane"/>
    <property type="evidence" value="ECO:0007669"/>
    <property type="project" value="UniProtKB-SubCell"/>
</dbReference>
<dbReference type="GO" id="GO:0005615">
    <property type="term" value="C:extracellular space"/>
    <property type="evidence" value="ECO:0007669"/>
    <property type="project" value="TreeGrafter"/>
</dbReference>
<dbReference type="FunFam" id="2.10.25.10:FF:000158">
    <property type="entry name" value="proheparin-binding EGF-like growth factor"/>
    <property type="match status" value="1"/>
</dbReference>
<feature type="domain" description="EGF-like" evidence="13">
    <location>
        <begin position="114"/>
        <end position="154"/>
    </location>
</feature>
<comment type="caution">
    <text evidence="9">Lacks conserved residue(s) required for the propagation of feature annotation.</text>
</comment>
<dbReference type="OrthoDB" id="9909110at2759"/>
<dbReference type="GO" id="GO:0007173">
    <property type="term" value="P:epidermal growth factor receptor signaling pathway"/>
    <property type="evidence" value="ECO:0007669"/>
    <property type="project" value="TreeGrafter"/>
</dbReference>
<evidence type="ECO:0000256" key="4">
    <source>
        <dbReference type="ARBA" id="ARBA00022729"/>
    </source>
</evidence>
<evidence type="ECO:0000313" key="15">
    <source>
        <dbReference type="RefSeq" id="XP_007427671.1"/>
    </source>
</evidence>
<reference evidence="15" key="1">
    <citation type="submission" date="2025-08" db="UniProtKB">
        <authorList>
            <consortium name="RefSeq"/>
        </authorList>
    </citation>
    <scope>IDENTIFICATION</scope>
    <source>
        <tissue evidence="15">Liver</tissue>
    </source>
</reference>
<evidence type="ECO:0000256" key="12">
    <source>
        <dbReference type="SAM" id="SignalP"/>
    </source>
</evidence>
<keyword evidence="6" id="KW-0339">Growth factor</keyword>
<comment type="subcellular location">
    <subcellularLocation>
        <location evidence="1">Membrane</location>
        <topology evidence="1">Single-pass membrane protein</topology>
    </subcellularLocation>
</comment>
<dbReference type="PANTHER" id="PTHR10740:SF12">
    <property type="entry name" value="AMPHIREGULIN"/>
    <property type="match status" value="1"/>
</dbReference>
<accession>A0A9F2NW92</accession>
<dbReference type="GeneID" id="103066922"/>
<feature type="transmembrane region" description="Helical" evidence="11">
    <location>
        <begin position="173"/>
        <end position="193"/>
    </location>
</feature>